<reference evidence="1 2" key="1">
    <citation type="journal article" date="2018" name="Sci. Rep.">
        <title>Genomic signatures of local adaptation to the degree of environmental predictability in rotifers.</title>
        <authorList>
            <person name="Franch-Gras L."/>
            <person name="Hahn C."/>
            <person name="Garcia-Roger E.M."/>
            <person name="Carmona M.J."/>
            <person name="Serra M."/>
            <person name="Gomez A."/>
        </authorList>
    </citation>
    <scope>NUCLEOTIDE SEQUENCE [LARGE SCALE GENOMIC DNA]</scope>
    <source>
        <strain evidence="1">HYR1</strain>
    </source>
</reference>
<sequence>MSVQADSKNRDRINRPNSGGRTLARLFWRANFWTKIYGLPINRKRLLNKDNFSGRVRPFGTLRTQNTIIFFSKKAIEYNDRKHSLGFNSNKLSVGNLQLNHYAKKSTRTFGELIPISNFTVVRQTQKDLNKNSAQPSVS</sequence>
<dbReference type="AlphaFoldDB" id="A0A3M7QLL7"/>
<dbReference type="EMBL" id="REGN01005749">
    <property type="protein sequence ID" value="RNA12200.1"/>
    <property type="molecule type" value="Genomic_DNA"/>
</dbReference>
<proteinExistence type="predicted"/>
<accession>A0A3M7QLL7</accession>
<gene>
    <name evidence="1" type="ORF">BpHYR1_041397</name>
</gene>
<comment type="caution">
    <text evidence="1">The sequence shown here is derived from an EMBL/GenBank/DDBJ whole genome shotgun (WGS) entry which is preliminary data.</text>
</comment>
<evidence type="ECO:0000313" key="1">
    <source>
        <dbReference type="EMBL" id="RNA12200.1"/>
    </source>
</evidence>
<name>A0A3M7QLL7_BRAPC</name>
<dbReference type="Proteomes" id="UP000276133">
    <property type="component" value="Unassembled WGS sequence"/>
</dbReference>
<organism evidence="1 2">
    <name type="scientific">Brachionus plicatilis</name>
    <name type="common">Marine rotifer</name>
    <name type="synonym">Brachionus muelleri</name>
    <dbReference type="NCBI Taxonomy" id="10195"/>
    <lineage>
        <taxon>Eukaryota</taxon>
        <taxon>Metazoa</taxon>
        <taxon>Spiralia</taxon>
        <taxon>Gnathifera</taxon>
        <taxon>Rotifera</taxon>
        <taxon>Eurotatoria</taxon>
        <taxon>Monogononta</taxon>
        <taxon>Pseudotrocha</taxon>
        <taxon>Ploima</taxon>
        <taxon>Brachionidae</taxon>
        <taxon>Brachionus</taxon>
    </lineage>
</organism>
<protein>
    <submittedName>
        <fullName evidence="1">Uncharacterized protein</fullName>
    </submittedName>
</protein>
<evidence type="ECO:0000313" key="2">
    <source>
        <dbReference type="Proteomes" id="UP000276133"/>
    </source>
</evidence>
<keyword evidence="2" id="KW-1185">Reference proteome</keyword>